<dbReference type="FunFam" id="2.40.30.170:FF:000010">
    <property type="entry name" value="Efflux RND transporter periplasmic adaptor subunit"/>
    <property type="match status" value="1"/>
</dbReference>
<feature type="transmembrane region" description="Helical" evidence="6">
    <location>
        <begin position="29"/>
        <end position="46"/>
    </location>
</feature>
<dbReference type="eggNOG" id="COG0845">
    <property type="taxonomic scope" value="Bacteria"/>
</dbReference>
<evidence type="ECO:0000259" key="8">
    <source>
        <dbReference type="Pfam" id="PF25869"/>
    </source>
</evidence>
<evidence type="ECO:0000313" key="13">
    <source>
        <dbReference type="Proteomes" id="UP000001784"/>
    </source>
</evidence>
<dbReference type="Pfam" id="PF25919">
    <property type="entry name" value="BSH_CusB"/>
    <property type="match status" value="1"/>
</dbReference>
<evidence type="ECO:0000256" key="5">
    <source>
        <dbReference type="SAM" id="MobiDB-lite"/>
    </source>
</evidence>
<keyword evidence="4" id="KW-0406">Ion transport</keyword>
<dbReference type="HOGENOM" id="CLU_018816_13_1_7"/>
<feature type="region of interest" description="Disordered" evidence="5">
    <location>
        <begin position="494"/>
        <end position="581"/>
    </location>
</feature>
<evidence type="ECO:0000313" key="12">
    <source>
        <dbReference type="EMBL" id="ABK18116.1"/>
    </source>
</evidence>
<dbReference type="FunFam" id="2.40.420.20:FF:000003">
    <property type="entry name" value="Cation efflux system protein cusB"/>
    <property type="match status" value="1"/>
</dbReference>
<comment type="similarity">
    <text evidence="1">Belongs to the membrane fusion protein (MFP) (TC 8.A.1) family.</text>
</comment>
<evidence type="ECO:0000256" key="3">
    <source>
        <dbReference type="ARBA" id="ARBA00022729"/>
    </source>
</evidence>
<dbReference type="InterPro" id="IPR006143">
    <property type="entry name" value="RND_pump_MFP"/>
</dbReference>
<dbReference type="InterPro" id="IPR058791">
    <property type="entry name" value="3HB_CusB"/>
</dbReference>
<dbReference type="InterPro" id="IPR045800">
    <property type="entry name" value="HMBD"/>
</dbReference>
<evidence type="ECO:0000259" key="11">
    <source>
        <dbReference type="Pfam" id="PF25975"/>
    </source>
</evidence>
<keyword evidence="2" id="KW-0813">Transport</keyword>
<dbReference type="Pfam" id="PF25954">
    <property type="entry name" value="Beta-barrel_RND_2"/>
    <property type="match status" value="1"/>
</dbReference>
<dbReference type="InParanoid" id="A0LL14"/>
<evidence type="ECO:0000256" key="6">
    <source>
        <dbReference type="SAM" id="Phobius"/>
    </source>
</evidence>
<feature type="domain" description="CusB-like barrel-sandwich hybrid" evidence="9">
    <location>
        <begin position="208"/>
        <end position="337"/>
    </location>
</feature>
<dbReference type="InterPro" id="IPR058649">
    <property type="entry name" value="CzcB_C"/>
</dbReference>
<dbReference type="GO" id="GO:0030288">
    <property type="term" value="C:outer membrane-bounded periplasmic space"/>
    <property type="evidence" value="ECO:0007669"/>
    <property type="project" value="TreeGrafter"/>
</dbReference>
<protein>
    <submittedName>
        <fullName evidence="12">Efflux transporter, RND family, MFP subunit</fullName>
    </submittedName>
</protein>
<dbReference type="InterPro" id="IPR058792">
    <property type="entry name" value="Beta-barrel_RND_2"/>
</dbReference>
<feature type="domain" description="CusB-like three alpha-helical bundle" evidence="8">
    <location>
        <begin position="271"/>
        <end position="305"/>
    </location>
</feature>
<accession>A0LL14</accession>
<dbReference type="EMBL" id="CP000478">
    <property type="protein sequence ID" value="ABK18116.1"/>
    <property type="molecule type" value="Genomic_DNA"/>
</dbReference>
<dbReference type="InterPro" id="IPR058790">
    <property type="entry name" value="BSH_CusB"/>
</dbReference>
<dbReference type="PANTHER" id="PTHR30097">
    <property type="entry name" value="CATION EFFLUX SYSTEM PROTEIN CUSB"/>
    <property type="match status" value="1"/>
</dbReference>
<sequence>MKPLNNKEPGERLSQPGTTRTGKKRGRRVLILLLVIGAFAGGFYTARNPAIVGEIEKLAGSKGEAESKDVYYCPMHPQIRSDKPGTCPICNMNLEKMEKAPEAGEQAAKEQTSAKGKPLEQRKILYWTDAMNPSFRSDKPGKAPDGMDLVPVYEEEDRPGAGLPPGVLKISPQKQQLIGVGYSRVIKDSLSKTIHAVARLAYDETKISRIQARVDGWIDRVFVDFTGKLVKKGQPLISIYSPELVSTQMELLLARKSKETFAGSVFDEAASGANVLYESTRERFRLWNIPDAQVREIEKRGKPSTSMTLSSPAGGFVVNRNAYPGQRITPETEIYSIVDLSTIWALAEVYEYEVPLIKLGQDATMTLSYVPGKTYKGKVTYIYPEVDKTTRTLKVRMEFPNADFQLKPDMYANVGIEVDFGRQVSIPQEAVLDSGTEQIVFVALGDGYFEPRKVQVGARVGDRFIVVSGLNPGEQVVSSGNFLIDSESRLKSALRGMGSPAHAGHGATGGEAGVGRGQPPSGIDHSSHQQKNGKTMQREDTAPPRTGVGHAGHSTGGSGVPPGMDTGRSSHDPKSHQAGGK</sequence>
<dbReference type="Pfam" id="PF25869">
    <property type="entry name" value="3HB_CusB"/>
    <property type="match status" value="1"/>
</dbReference>
<dbReference type="Proteomes" id="UP000001784">
    <property type="component" value="Chromosome"/>
</dbReference>
<feature type="region of interest" description="Disordered" evidence="5">
    <location>
        <begin position="1"/>
        <end position="22"/>
    </location>
</feature>
<evidence type="ECO:0000256" key="4">
    <source>
        <dbReference type="ARBA" id="ARBA00023065"/>
    </source>
</evidence>
<dbReference type="Pfam" id="PF19335">
    <property type="entry name" value="HMBD"/>
    <property type="match status" value="2"/>
</dbReference>
<dbReference type="STRING" id="335543.Sfum_2436"/>
<dbReference type="Gene3D" id="2.40.30.170">
    <property type="match status" value="1"/>
</dbReference>
<feature type="domain" description="Heavy metal binding" evidence="7">
    <location>
        <begin position="126"/>
        <end position="152"/>
    </location>
</feature>
<dbReference type="SUPFAM" id="SSF111369">
    <property type="entry name" value="HlyD-like secretion proteins"/>
    <property type="match status" value="1"/>
</dbReference>
<feature type="compositionally biased region" description="Gly residues" evidence="5">
    <location>
        <begin position="506"/>
        <end position="516"/>
    </location>
</feature>
<feature type="domain" description="Heavy metal binding" evidence="7">
    <location>
        <begin position="70"/>
        <end position="96"/>
    </location>
</feature>
<dbReference type="NCBIfam" id="TIGR01730">
    <property type="entry name" value="RND_mfp"/>
    <property type="match status" value="1"/>
</dbReference>
<dbReference type="OrthoDB" id="9806939at2"/>
<dbReference type="PANTHER" id="PTHR30097:SF15">
    <property type="entry name" value="CATION EFFLUX SYSTEM PROTEIN CUSB"/>
    <property type="match status" value="1"/>
</dbReference>
<organism evidence="12 13">
    <name type="scientific">Syntrophobacter fumaroxidans (strain DSM 10017 / MPOB)</name>
    <dbReference type="NCBI Taxonomy" id="335543"/>
    <lineage>
        <taxon>Bacteria</taxon>
        <taxon>Pseudomonadati</taxon>
        <taxon>Thermodesulfobacteriota</taxon>
        <taxon>Syntrophobacteria</taxon>
        <taxon>Syntrophobacterales</taxon>
        <taxon>Syntrophobacteraceae</taxon>
        <taxon>Syntrophobacter</taxon>
    </lineage>
</organism>
<feature type="domain" description="CusB-like beta-barrel" evidence="10">
    <location>
        <begin position="342"/>
        <end position="416"/>
    </location>
</feature>
<evidence type="ECO:0000259" key="10">
    <source>
        <dbReference type="Pfam" id="PF25954"/>
    </source>
</evidence>
<reference evidence="12 13" key="1">
    <citation type="submission" date="2006-10" db="EMBL/GenBank/DDBJ databases">
        <title>Complete sequence of Syntrophobacter fumaroxidans MPOB.</title>
        <authorList>
            <consortium name="US DOE Joint Genome Institute"/>
            <person name="Copeland A."/>
            <person name="Lucas S."/>
            <person name="Lapidus A."/>
            <person name="Barry K."/>
            <person name="Detter J.C."/>
            <person name="Glavina del Rio T."/>
            <person name="Hammon N."/>
            <person name="Israni S."/>
            <person name="Pitluck S."/>
            <person name="Goltsman E.G."/>
            <person name="Martinez M."/>
            <person name="Schmutz J."/>
            <person name="Larimer F."/>
            <person name="Land M."/>
            <person name="Hauser L."/>
            <person name="Kyrpides N."/>
            <person name="Kim E."/>
            <person name="Boone D.R."/>
            <person name="Brockman F."/>
            <person name="Culley D."/>
            <person name="Ferry J."/>
            <person name="Gunsalus R."/>
            <person name="McInerney M.J."/>
            <person name="Morrison M."/>
            <person name="Plugge C."/>
            <person name="Rohlin L."/>
            <person name="Scholten J."/>
            <person name="Sieber J."/>
            <person name="Stams A.J.M."/>
            <person name="Worm P."/>
            <person name="Henstra A.M."/>
            <person name="Richardson P."/>
        </authorList>
    </citation>
    <scope>NUCLEOTIDE SEQUENCE [LARGE SCALE GENOMIC DNA]</scope>
    <source>
        <strain evidence="13">DSM 10017 / MPOB</strain>
    </source>
</reference>
<dbReference type="GO" id="GO:0060003">
    <property type="term" value="P:copper ion export"/>
    <property type="evidence" value="ECO:0007669"/>
    <property type="project" value="TreeGrafter"/>
</dbReference>
<keyword evidence="3" id="KW-0732">Signal</keyword>
<dbReference type="GO" id="GO:0022857">
    <property type="term" value="F:transmembrane transporter activity"/>
    <property type="evidence" value="ECO:0007669"/>
    <property type="project" value="InterPro"/>
</dbReference>
<dbReference type="GO" id="GO:0015679">
    <property type="term" value="P:plasma membrane copper ion transport"/>
    <property type="evidence" value="ECO:0007669"/>
    <property type="project" value="TreeGrafter"/>
</dbReference>
<keyword evidence="6" id="KW-1133">Transmembrane helix</keyword>
<keyword evidence="13" id="KW-1185">Reference proteome</keyword>
<dbReference type="GO" id="GO:0046914">
    <property type="term" value="F:transition metal ion binding"/>
    <property type="evidence" value="ECO:0007669"/>
    <property type="project" value="TreeGrafter"/>
</dbReference>
<proteinExistence type="inferred from homology"/>
<evidence type="ECO:0000256" key="2">
    <source>
        <dbReference type="ARBA" id="ARBA00022448"/>
    </source>
</evidence>
<evidence type="ECO:0000259" key="7">
    <source>
        <dbReference type="Pfam" id="PF19335"/>
    </source>
</evidence>
<dbReference type="KEGG" id="sfu:Sfum_2436"/>
<dbReference type="RefSeq" id="WP_011699284.1">
    <property type="nucleotide sequence ID" value="NC_008554.1"/>
</dbReference>
<evidence type="ECO:0000259" key="9">
    <source>
        <dbReference type="Pfam" id="PF25919"/>
    </source>
</evidence>
<keyword evidence="6" id="KW-0472">Membrane</keyword>
<name>A0LL14_SYNFM</name>
<dbReference type="GO" id="GO:0016020">
    <property type="term" value="C:membrane"/>
    <property type="evidence" value="ECO:0007669"/>
    <property type="project" value="InterPro"/>
</dbReference>
<feature type="domain" description="CzcB-like C-terminal circularly permuted SH3-like" evidence="11">
    <location>
        <begin position="424"/>
        <end position="484"/>
    </location>
</feature>
<dbReference type="Pfam" id="PF25975">
    <property type="entry name" value="CzcB_C"/>
    <property type="match status" value="1"/>
</dbReference>
<dbReference type="Gene3D" id="2.40.420.20">
    <property type="match status" value="1"/>
</dbReference>
<evidence type="ECO:0000256" key="1">
    <source>
        <dbReference type="ARBA" id="ARBA00009477"/>
    </source>
</evidence>
<gene>
    <name evidence="12" type="ordered locus">Sfum_2436</name>
</gene>
<dbReference type="InterPro" id="IPR051909">
    <property type="entry name" value="MFP_Cation_Efflux"/>
</dbReference>
<keyword evidence="6" id="KW-0812">Transmembrane</keyword>
<dbReference type="AlphaFoldDB" id="A0LL14"/>
<dbReference type="FunCoup" id="A0LL14">
    <property type="interactions" value="154"/>
</dbReference>